<evidence type="ECO:0000313" key="5">
    <source>
        <dbReference type="Proteomes" id="UP001209746"/>
    </source>
</evidence>
<dbReference type="CDD" id="cd07251">
    <property type="entry name" value="VOC_like"/>
    <property type="match status" value="1"/>
</dbReference>
<protein>
    <submittedName>
        <fullName evidence="3">VOC family protein</fullName>
    </submittedName>
</protein>
<reference evidence="3" key="1">
    <citation type="submission" date="2023-02" db="EMBL/GenBank/DDBJ databases">
        <title>Enrichment on poylsaccharides allowed isolation of novel metabolic and taxonomic groups of Haloarchaea.</title>
        <authorList>
            <person name="Sorokin D.Y."/>
            <person name="Elcheninov A.G."/>
            <person name="Khizhniak T.V."/>
            <person name="Kolganova T.V."/>
            <person name="Kublanov I.V."/>
        </authorList>
    </citation>
    <scope>NUCLEOTIDE SEQUENCE</scope>
    <source>
        <strain evidence="2 4">HArc-curdl5-1</strain>
        <strain evidence="3">HArc-curdl7</strain>
    </source>
</reference>
<gene>
    <name evidence="3" type="ORF">OB914_16785</name>
    <name evidence="2" type="ORF">OB916_16745</name>
</gene>
<comment type="caution">
    <text evidence="3">The sequence shown here is derived from an EMBL/GenBank/DDBJ whole genome shotgun (WGS) entry which is preliminary data.</text>
</comment>
<accession>A0AAE3IDL1</accession>
<dbReference type="SUPFAM" id="SSF54593">
    <property type="entry name" value="Glyoxalase/Bleomycin resistance protein/Dihydroxybiphenyl dioxygenase"/>
    <property type="match status" value="1"/>
</dbReference>
<dbReference type="InterPro" id="IPR004360">
    <property type="entry name" value="Glyas_Fos-R_dOase_dom"/>
</dbReference>
<dbReference type="PANTHER" id="PTHR36503">
    <property type="entry name" value="BLR2520 PROTEIN"/>
    <property type="match status" value="1"/>
</dbReference>
<evidence type="ECO:0000313" key="2">
    <source>
        <dbReference type="EMBL" id="MCU4719689.1"/>
    </source>
</evidence>
<dbReference type="EMBL" id="JAOPKC010000040">
    <property type="protein sequence ID" value="MCU4719689.1"/>
    <property type="molecule type" value="Genomic_DNA"/>
</dbReference>
<dbReference type="PANTHER" id="PTHR36503:SF1">
    <property type="entry name" value="BLR2520 PROTEIN"/>
    <property type="match status" value="1"/>
</dbReference>
<dbReference type="EMBL" id="JAOPKD010000036">
    <property type="protein sequence ID" value="MCU4728605.1"/>
    <property type="molecule type" value="Genomic_DNA"/>
</dbReference>
<evidence type="ECO:0000259" key="1">
    <source>
        <dbReference type="PROSITE" id="PS51819"/>
    </source>
</evidence>
<keyword evidence="4" id="KW-1185">Reference proteome</keyword>
<sequence length="134" mass="14645">MEPRLTVITLGVEDVDRSLAFYRDGLGFPVLERFGEFICFELNGFALALYPREAHAEGANLDPETTGTGDVSLAHNVRTREEVDELVAEAEAAGATITEPPGETDWGGYSAYFTDPDGHCWEIAAGAELFEQFI</sequence>
<feature type="domain" description="VOC" evidence="1">
    <location>
        <begin position="4"/>
        <end position="126"/>
    </location>
</feature>
<name>A0AAE3IDL1_9EURY</name>
<dbReference type="Pfam" id="PF00903">
    <property type="entry name" value="Glyoxalase"/>
    <property type="match status" value="1"/>
</dbReference>
<organism evidence="3 5">
    <name type="scientific">Halapricum hydrolyticum</name>
    <dbReference type="NCBI Taxonomy" id="2979991"/>
    <lineage>
        <taxon>Archaea</taxon>
        <taxon>Methanobacteriati</taxon>
        <taxon>Methanobacteriota</taxon>
        <taxon>Stenosarchaea group</taxon>
        <taxon>Halobacteria</taxon>
        <taxon>Halobacteriales</taxon>
        <taxon>Haloarculaceae</taxon>
        <taxon>Halapricum</taxon>
    </lineage>
</organism>
<dbReference type="PROSITE" id="PS51819">
    <property type="entry name" value="VOC"/>
    <property type="match status" value="1"/>
</dbReference>
<dbReference type="Proteomes" id="UP001209746">
    <property type="component" value="Unassembled WGS sequence"/>
</dbReference>
<dbReference type="AlphaFoldDB" id="A0AAE3IDL1"/>
<proteinExistence type="predicted"/>
<dbReference type="Proteomes" id="UP001208186">
    <property type="component" value="Unassembled WGS sequence"/>
</dbReference>
<dbReference type="InterPro" id="IPR029068">
    <property type="entry name" value="Glyas_Bleomycin-R_OHBP_Dase"/>
</dbReference>
<dbReference type="InterPro" id="IPR037523">
    <property type="entry name" value="VOC_core"/>
</dbReference>
<evidence type="ECO:0000313" key="4">
    <source>
        <dbReference type="Proteomes" id="UP001208186"/>
    </source>
</evidence>
<dbReference type="RefSeq" id="WP_315910435.1">
    <property type="nucleotide sequence ID" value="NZ_JAOPKC010000040.1"/>
</dbReference>
<dbReference type="Gene3D" id="3.10.180.10">
    <property type="entry name" value="2,3-Dihydroxybiphenyl 1,2-Dioxygenase, domain 1"/>
    <property type="match status" value="1"/>
</dbReference>
<evidence type="ECO:0000313" key="3">
    <source>
        <dbReference type="EMBL" id="MCU4728605.1"/>
    </source>
</evidence>